<dbReference type="AlphaFoldDB" id="A0A965ZJI6"/>
<keyword evidence="2" id="KW-1185">Reference proteome</keyword>
<protein>
    <submittedName>
        <fullName evidence="1">Uncharacterized protein</fullName>
    </submittedName>
</protein>
<reference evidence="1" key="2">
    <citation type="submission" date="2020-10" db="EMBL/GenBank/DDBJ databases">
        <title>Mucilaginibacter sp. nov., isolated from soil.</title>
        <authorList>
            <person name="Jeon C.O."/>
        </authorList>
    </citation>
    <scope>NUCLEOTIDE SEQUENCE</scope>
    <source>
        <strain evidence="1">R11</strain>
    </source>
</reference>
<dbReference type="RefSeq" id="WP_166586780.1">
    <property type="nucleotide sequence ID" value="NZ_WWEO01000043.1"/>
</dbReference>
<dbReference type="PROSITE" id="PS51257">
    <property type="entry name" value="PROKAR_LIPOPROTEIN"/>
    <property type="match status" value="1"/>
</dbReference>
<dbReference type="Proteomes" id="UP000638732">
    <property type="component" value="Unassembled WGS sequence"/>
</dbReference>
<gene>
    <name evidence="1" type="ORF">GSY63_15815</name>
</gene>
<reference evidence="1" key="1">
    <citation type="submission" date="2020-01" db="EMBL/GenBank/DDBJ databases">
        <authorList>
            <person name="Seo Y.L."/>
        </authorList>
    </citation>
    <scope>NUCLEOTIDE SEQUENCE</scope>
    <source>
        <strain evidence="1">R11</strain>
    </source>
</reference>
<dbReference type="EMBL" id="WWEO01000043">
    <property type="protein sequence ID" value="NCD70831.1"/>
    <property type="molecule type" value="Genomic_DNA"/>
</dbReference>
<evidence type="ECO:0000313" key="1">
    <source>
        <dbReference type="EMBL" id="NCD70831.1"/>
    </source>
</evidence>
<sequence>MKTNLILLMAIAVTLFGCKKDYKADVAPTTTATTGPKYPVTFSASAFSSQTSAFGAKK</sequence>
<evidence type="ECO:0000313" key="2">
    <source>
        <dbReference type="Proteomes" id="UP000638732"/>
    </source>
</evidence>
<proteinExistence type="predicted"/>
<organism evidence="1 2">
    <name type="scientific">Mucilaginibacter agri</name>
    <dbReference type="NCBI Taxonomy" id="2695265"/>
    <lineage>
        <taxon>Bacteria</taxon>
        <taxon>Pseudomonadati</taxon>
        <taxon>Bacteroidota</taxon>
        <taxon>Sphingobacteriia</taxon>
        <taxon>Sphingobacteriales</taxon>
        <taxon>Sphingobacteriaceae</taxon>
        <taxon>Mucilaginibacter</taxon>
    </lineage>
</organism>
<accession>A0A965ZJI6</accession>
<name>A0A965ZJI6_9SPHI</name>
<comment type="caution">
    <text evidence="1">The sequence shown here is derived from an EMBL/GenBank/DDBJ whole genome shotgun (WGS) entry which is preliminary data.</text>
</comment>